<comment type="cofactor">
    <cofactor evidence="1 8">
        <name>heme</name>
        <dbReference type="ChEBI" id="CHEBI:30413"/>
    </cofactor>
</comment>
<dbReference type="Pfam" id="PF00067">
    <property type="entry name" value="p450"/>
    <property type="match status" value="1"/>
</dbReference>
<dbReference type="FunFam" id="1.10.630.10:FF:000126">
    <property type="entry name" value="Predicted protein"/>
    <property type="match status" value="1"/>
</dbReference>
<dbReference type="AlphaFoldDB" id="A0A1S3UJP7"/>
<dbReference type="KEGG" id="vra:106766014"/>
<evidence type="ECO:0000256" key="6">
    <source>
        <dbReference type="ARBA" id="ARBA00023004"/>
    </source>
</evidence>
<evidence type="ECO:0000256" key="2">
    <source>
        <dbReference type="ARBA" id="ARBA00010617"/>
    </source>
</evidence>
<evidence type="ECO:0000256" key="3">
    <source>
        <dbReference type="ARBA" id="ARBA00022617"/>
    </source>
</evidence>
<evidence type="ECO:0000313" key="11">
    <source>
        <dbReference type="Proteomes" id="UP000087766"/>
    </source>
</evidence>
<organism evidence="11 12">
    <name type="scientific">Vigna radiata var. radiata</name>
    <name type="common">Mung bean</name>
    <name type="synonym">Phaseolus aureus</name>
    <dbReference type="NCBI Taxonomy" id="3916"/>
    <lineage>
        <taxon>Eukaryota</taxon>
        <taxon>Viridiplantae</taxon>
        <taxon>Streptophyta</taxon>
        <taxon>Embryophyta</taxon>
        <taxon>Tracheophyta</taxon>
        <taxon>Spermatophyta</taxon>
        <taxon>Magnoliopsida</taxon>
        <taxon>eudicotyledons</taxon>
        <taxon>Gunneridae</taxon>
        <taxon>Pentapetalae</taxon>
        <taxon>rosids</taxon>
        <taxon>fabids</taxon>
        <taxon>Fabales</taxon>
        <taxon>Fabaceae</taxon>
        <taxon>Papilionoideae</taxon>
        <taxon>50 kb inversion clade</taxon>
        <taxon>NPAAA clade</taxon>
        <taxon>indigoferoid/millettioid clade</taxon>
        <taxon>Phaseoleae</taxon>
        <taxon>Vigna</taxon>
    </lineage>
</organism>
<proteinExistence type="inferred from homology"/>
<keyword evidence="10" id="KW-0472">Membrane</keyword>
<gene>
    <name evidence="12" type="primary">LOC106766014</name>
</gene>
<dbReference type="CDD" id="cd11073">
    <property type="entry name" value="CYP76-like"/>
    <property type="match status" value="1"/>
</dbReference>
<keyword evidence="10" id="KW-1133">Transmembrane helix</keyword>
<dbReference type="PROSITE" id="PS00086">
    <property type="entry name" value="CYTOCHROME_P450"/>
    <property type="match status" value="1"/>
</dbReference>
<comment type="similarity">
    <text evidence="2 9">Belongs to the cytochrome P450 family.</text>
</comment>
<protein>
    <submittedName>
        <fullName evidence="12">Geraniol 8-hydroxylase-like</fullName>
    </submittedName>
</protein>
<evidence type="ECO:0000256" key="4">
    <source>
        <dbReference type="ARBA" id="ARBA00022723"/>
    </source>
</evidence>
<dbReference type="InterPro" id="IPR002401">
    <property type="entry name" value="Cyt_P450_E_grp-I"/>
</dbReference>
<keyword evidence="4 8" id="KW-0479">Metal-binding</keyword>
<evidence type="ECO:0000256" key="9">
    <source>
        <dbReference type="RuleBase" id="RU000461"/>
    </source>
</evidence>
<dbReference type="GO" id="GO:0004497">
    <property type="term" value="F:monooxygenase activity"/>
    <property type="evidence" value="ECO:0007669"/>
    <property type="project" value="UniProtKB-KW"/>
</dbReference>
<dbReference type="GO" id="GO:0005506">
    <property type="term" value="F:iron ion binding"/>
    <property type="evidence" value="ECO:0007669"/>
    <property type="project" value="InterPro"/>
</dbReference>
<dbReference type="GO" id="GO:0016705">
    <property type="term" value="F:oxidoreductase activity, acting on paired donors, with incorporation or reduction of molecular oxygen"/>
    <property type="evidence" value="ECO:0007669"/>
    <property type="project" value="InterPro"/>
</dbReference>
<evidence type="ECO:0000256" key="5">
    <source>
        <dbReference type="ARBA" id="ARBA00023002"/>
    </source>
</evidence>
<dbReference type="OrthoDB" id="6764281at2759"/>
<dbReference type="RefSeq" id="XP_014506262.1">
    <property type="nucleotide sequence ID" value="XM_014650776.2"/>
</dbReference>
<evidence type="ECO:0000256" key="1">
    <source>
        <dbReference type="ARBA" id="ARBA00001971"/>
    </source>
</evidence>
<dbReference type="SUPFAM" id="SSF48264">
    <property type="entry name" value="Cytochrome P450"/>
    <property type="match status" value="1"/>
</dbReference>
<sequence length="525" mass="59099">MVMSSFSAKWSSLWLNATNLHPILTLLLTLITLLWLLRWLRNSTNEPSALPPGPTGLPFLGYLPFLGTHPHLKFHKLAQLYGPIYKLTLGTKTVVVVSSPSLVKEIVRDQDTIFANREPLIAALVSLYGGTDIASLPHGPQWRKARKILVREMLSSTNLTNSFPHRRVEVKKSIRDVYQNKIGCPINVGDLAFLTATNAIMSMIWGETLEGEEGAAIGVEFRAVVSELMVLLGKPNVSDLFPALALLDLQGIERRTRKVSQWIDKLFDSAIEKRMTVTGKGENNSNKDFLQVLLELTKSDSETTSMTMKEIKAILIDIVVGGTDTTSTTLEWVVAELMQHPEAMERVHEEMDTVIGLENGIELESQLFKLEYLEAVIKETLRLHPPLPFLVPRCPSQTSTVGGYTIPKGAQVLLNVWTIQRNPDIWEDALEFRPERFLSDDGKLDYWGNKFEYLPFGSGRRICAGLPLAEKMIMFMLASFLHYFEWRLPSGKVLEFSGKFGIVVKKMKPLIVIPKPRLSKPQLYM</sequence>
<dbReference type="PANTHER" id="PTHR47951:SF7">
    <property type="entry name" value="FLAVONOID 3',5'-HYDROXYLASE-LIKE ISOFORM X1"/>
    <property type="match status" value="1"/>
</dbReference>
<dbReference type="STRING" id="3916.A0A1S3UJP7"/>
<dbReference type="PRINTS" id="PR00463">
    <property type="entry name" value="EP450I"/>
</dbReference>
<feature type="transmembrane region" description="Helical" evidence="10">
    <location>
        <begin position="20"/>
        <end position="40"/>
    </location>
</feature>
<evidence type="ECO:0000256" key="10">
    <source>
        <dbReference type="SAM" id="Phobius"/>
    </source>
</evidence>
<name>A0A1S3UJP7_VIGRR</name>
<dbReference type="Gene3D" id="1.10.630.10">
    <property type="entry name" value="Cytochrome P450"/>
    <property type="match status" value="1"/>
</dbReference>
<dbReference type="GO" id="GO:0020037">
    <property type="term" value="F:heme binding"/>
    <property type="evidence" value="ECO:0007669"/>
    <property type="project" value="InterPro"/>
</dbReference>
<dbReference type="InterPro" id="IPR036396">
    <property type="entry name" value="Cyt_P450_sf"/>
</dbReference>
<evidence type="ECO:0000256" key="7">
    <source>
        <dbReference type="ARBA" id="ARBA00023033"/>
    </source>
</evidence>
<evidence type="ECO:0000256" key="8">
    <source>
        <dbReference type="PIRSR" id="PIRSR602401-1"/>
    </source>
</evidence>
<keyword evidence="6 8" id="KW-0408">Iron</keyword>
<dbReference type="PRINTS" id="PR00385">
    <property type="entry name" value="P450"/>
</dbReference>
<accession>A0A1S3UJP7</accession>
<keyword evidence="7 9" id="KW-0503">Monooxygenase</keyword>
<keyword evidence="10" id="KW-0812">Transmembrane</keyword>
<dbReference type="InterPro" id="IPR017972">
    <property type="entry name" value="Cyt_P450_CS"/>
</dbReference>
<keyword evidence="11" id="KW-1185">Reference proteome</keyword>
<keyword evidence="3 8" id="KW-0349">Heme</keyword>
<dbReference type="InterPro" id="IPR001128">
    <property type="entry name" value="Cyt_P450"/>
</dbReference>
<reference evidence="12" key="2">
    <citation type="submission" date="2025-08" db="UniProtKB">
        <authorList>
            <consortium name="RefSeq"/>
        </authorList>
    </citation>
    <scope>IDENTIFICATION</scope>
    <source>
        <tissue evidence="12">Leaf</tissue>
    </source>
</reference>
<evidence type="ECO:0000313" key="12">
    <source>
        <dbReference type="RefSeq" id="XP_014506262.1"/>
    </source>
</evidence>
<keyword evidence="5 9" id="KW-0560">Oxidoreductase</keyword>
<dbReference type="GeneID" id="106766014"/>
<reference evidence="11" key="1">
    <citation type="journal article" date="2014" name="Nat. Commun.">
        <title>Genome sequence of mungbean and insights into evolution within Vigna species.</title>
        <authorList>
            <person name="Kang Y.J."/>
            <person name="Kim S.K."/>
            <person name="Kim M.Y."/>
            <person name="Lestari P."/>
            <person name="Kim K.H."/>
            <person name="Ha B.K."/>
            <person name="Jun T.H."/>
            <person name="Hwang W.J."/>
            <person name="Lee T."/>
            <person name="Lee J."/>
            <person name="Shim S."/>
            <person name="Yoon M.Y."/>
            <person name="Jang Y.E."/>
            <person name="Han K.S."/>
            <person name="Taeprayoon P."/>
            <person name="Yoon N."/>
            <person name="Somta P."/>
            <person name="Tanya P."/>
            <person name="Kim K.S."/>
            <person name="Gwag J.G."/>
            <person name="Moon J.K."/>
            <person name="Lee Y.H."/>
            <person name="Park B.S."/>
            <person name="Bombarely A."/>
            <person name="Doyle J.J."/>
            <person name="Jackson S.A."/>
            <person name="Schafleitner R."/>
            <person name="Srinives P."/>
            <person name="Varshney R.K."/>
            <person name="Lee S.H."/>
        </authorList>
    </citation>
    <scope>NUCLEOTIDE SEQUENCE [LARGE SCALE GENOMIC DNA]</scope>
    <source>
        <strain evidence="11">cv. VC1973A</strain>
    </source>
</reference>
<dbReference type="PANTHER" id="PTHR47951">
    <property type="entry name" value="OS08G0547900 PROTEIN"/>
    <property type="match status" value="1"/>
</dbReference>
<dbReference type="Proteomes" id="UP000087766">
    <property type="component" value="Chromosome 7"/>
</dbReference>
<feature type="binding site" description="axial binding residue" evidence="8">
    <location>
        <position position="463"/>
    </location>
    <ligand>
        <name>heme</name>
        <dbReference type="ChEBI" id="CHEBI:30413"/>
    </ligand>
    <ligandPart>
        <name>Fe</name>
        <dbReference type="ChEBI" id="CHEBI:18248"/>
    </ligandPart>
</feature>